<gene>
    <name evidence="6" type="ORF">HNP33_004150</name>
</gene>
<proteinExistence type="inferred from homology"/>
<dbReference type="PANTHER" id="PTHR33337:SF40">
    <property type="entry name" value="CENP-V_GFA DOMAIN-CONTAINING PROTEIN-RELATED"/>
    <property type="match status" value="1"/>
</dbReference>
<dbReference type="SUPFAM" id="SSF51316">
    <property type="entry name" value="Mss4-like"/>
    <property type="match status" value="1"/>
</dbReference>
<evidence type="ECO:0000256" key="2">
    <source>
        <dbReference type="ARBA" id="ARBA00022723"/>
    </source>
</evidence>
<name>A0ABR6RLJ8_9BURK</name>
<accession>A0ABR6RLJ8</accession>
<dbReference type="RefSeq" id="WP_184711678.1">
    <property type="nucleotide sequence ID" value="NZ_JACHKZ010000049.1"/>
</dbReference>
<evidence type="ECO:0000313" key="7">
    <source>
        <dbReference type="Proteomes" id="UP000562492"/>
    </source>
</evidence>
<comment type="caution">
    <text evidence="6">The sequence shown here is derived from an EMBL/GenBank/DDBJ whole genome shotgun (WGS) entry which is preliminary data.</text>
</comment>
<feature type="domain" description="CENP-V/GFA" evidence="5">
    <location>
        <begin position="3"/>
        <end position="120"/>
    </location>
</feature>
<dbReference type="Proteomes" id="UP000562492">
    <property type="component" value="Unassembled WGS sequence"/>
</dbReference>
<dbReference type="InterPro" id="IPR011057">
    <property type="entry name" value="Mss4-like_sf"/>
</dbReference>
<reference evidence="6 7" key="1">
    <citation type="submission" date="2020-08" db="EMBL/GenBank/DDBJ databases">
        <title>Functional genomics of gut bacteria from endangered species of beetles.</title>
        <authorList>
            <person name="Carlos-Shanley C."/>
        </authorList>
    </citation>
    <scope>NUCLEOTIDE SEQUENCE [LARGE SCALE GENOMIC DNA]</scope>
    <source>
        <strain evidence="6 7">S00124</strain>
    </source>
</reference>
<sequence length="133" mass="14501">MQIHGSCHCGAISFTADIDPERVTVCHCSDCQALSGAPMRAIVRAPIDQFQLQGNPKAYVKTAQSGQRRAQVFCPECGTPLYGSEAVNPQHVVIRLGCVAERAQLPPRKQIWTRSAMPWIHDLESVPAFAEGS</sequence>
<organism evidence="6 7">
    <name type="scientific">Comamonas odontotermitis</name>
    <dbReference type="NCBI Taxonomy" id="379895"/>
    <lineage>
        <taxon>Bacteria</taxon>
        <taxon>Pseudomonadati</taxon>
        <taxon>Pseudomonadota</taxon>
        <taxon>Betaproteobacteria</taxon>
        <taxon>Burkholderiales</taxon>
        <taxon>Comamonadaceae</taxon>
        <taxon>Comamonas</taxon>
    </lineage>
</organism>
<evidence type="ECO:0000256" key="1">
    <source>
        <dbReference type="ARBA" id="ARBA00005495"/>
    </source>
</evidence>
<comment type="similarity">
    <text evidence="1">Belongs to the Gfa family.</text>
</comment>
<dbReference type="EMBL" id="JACHKZ010000049">
    <property type="protein sequence ID" value="MBB6580024.1"/>
    <property type="molecule type" value="Genomic_DNA"/>
</dbReference>
<evidence type="ECO:0000256" key="4">
    <source>
        <dbReference type="ARBA" id="ARBA00023239"/>
    </source>
</evidence>
<dbReference type="PANTHER" id="PTHR33337">
    <property type="entry name" value="GFA DOMAIN-CONTAINING PROTEIN"/>
    <property type="match status" value="1"/>
</dbReference>
<keyword evidence="3" id="KW-0862">Zinc</keyword>
<keyword evidence="4" id="KW-0456">Lyase</keyword>
<evidence type="ECO:0000259" key="5">
    <source>
        <dbReference type="PROSITE" id="PS51891"/>
    </source>
</evidence>
<evidence type="ECO:0000256" key="3">
    <source>
        <dbReference type="ARBA" id="ARBA00022833"/>
    </source>
</evidence>
<dbReference type="Gene3D" id="3.90.1590.10">
    <property type="entry name" value="glutathione-dependent formaldehyde- activating enzyme (gfa)"/>
    <property type="match status" value="1"/>
</dbReference>
<keyword evidence="2" id="KW-0479">Metal-binding</keyword>
<evidence type="ECO:0000313" key="6">
    <source>
        <dbReference type="EMBL" id="MBB6580024.1"/>
    </source>
</evidence>
<dbReference type="Pfam" id="PF04828">
    <property type="entry name" value="GFA"/>
    <property type="match status" value="1"/>
</dbReference>
<keyword evidence="7" id="KW-1185">Reference proteome</keyword>
<protein>
    <recommendedName>
        <fullName evidence="5">CENP-V/GFA domain-containing protein</fullName>
    </recommendedName>
</protein>
<dbReference type="PROSITE" id="PS51891">
    <property type="entry name" value="CENP_V_GFA"/>
    <property type="match status" value="1"/>
</dbReference>
<dbReference type="InterPro" id="IPR006913">
    <property type="entry name" value="CENP-V/GFA"/>
</dbReference>